<evidence type="ECO:0000256" key="2">
    <source>
        <dbReference type="ARBA" id="ARBA00023125"/>
    </source>
</evidence>
<evidence type="ECO:0000256" key="1">
    <source>
        <dbReference type="ARBA" id="ARBA00023015"/>
    </source>
</evidence>
<comment type="caution">
    <text evidence="5">The sequence shown here is derived from an EMBL/GenBank/DDBJ whole genome shotgun (WGS) entry which is preliminary data.</text>
</comment>
<keyword evidence="6" id="KW-1185">Reference proteome</keyword>
<dbReference type="InterPro" id="IPR036388">
    <property type="entry name" value="WH-like_DNA-bd_sf"/>
</dbReference>
<gene>
    <name evidence="5" type="ORF">PQQ63_15675</name>
</gene>
<dbReference type="CDD" id="cd07377">
    <property type="entry name" value="WHTH_GntR"/>
    <property type="match status" value="1"/>
</dbReference>
<dbReference type="PROSITE" id="PS50949">
    <property type="entry name" value="HTH_GNTR"/>
    <property type="match status" value="1"/>
</dbReference>
<protein>
    <submittedName>
        <fullName evidence="5">GntR family transcriptional regulator</fullName>
    </submittedName>
</protein>
<dbReference type="PRINTS" id="PR00035">
    <property type="entry name" value="HTHGNTR"/>
</dbReference>
<proteinExistence type="predicted"/>
<dbReference type="RefSeq" id="WP_408234253.1">
    <property type="nucleotide sequence ID" value="NZ_JAQQCF010000012.1"/>
</dbReference>
<dbReference type="PANTHER" id="PTHR43537:SF50">
    <property type="entry name" value="TRANSCRIPTIONAL REGULATORY PROTEIN"/>
    <property type="match status" value="1"/>
</dbReference>
<dbReference type="SMART" id="SM00895">
    <property type="entry name" value="FCD"/>
    <property type="match status" value="1"/>
</dbReference>
<dbReference type="SUPFAM" id="SSF46785">
    <property type="entry name" value="Winged helix' DNA-binding domain"/>
    <property type="match status" value="1"/>
</dbReference>
<dbReference type="Pfam" id="PF00392">
    <property type="entry name" value="GntR"/>
    <property type="match status" value="1"/>
</dbReference>
<name>A0ABW9DU37_9BURK</name>
<keyword evidence="3" id="KW-0804">Transcription</keyword>
<sequence>MQSPDAPSATLSQTIINTQFMTQETQPLHHQVTGILRDKIIDGVLRPGTPISERELCEELEVSRTPLREALKVLASEGLVQLFRNRGAIVSPISVETIEDKLGVLAALEGYAVRQICEHASDIQLRELAELHERFSKHFDANEAEEYFHLNQSFHRKLIELTGNPVLADMHAMVSSHVRRPRSEGVRQHVPTHSVIDEHEAILKALLARDGAAAQKAIEEHLHQVAQTVVKYFRGSR</sequence>
<dbReference type="PANTHER" id="PTHR43537">
    <property type="entry name" value="TRANSCRIPTIONAL REGULATOR, GNTR FAMILY"/>
    <property type="match status" value="1"/>
</dbReference>
<accession>A0ABW9DU37</accession>
<dbReference type="Proteomes" id="UP001629432">
    <property type="component" value="Unassembled WGS sequence"/>
</dbReference>
<dbReference type="InterPro" id="IPR011711">
    <property type="entry name" value="GntR_C"/>
</dbReference>
<dbReference type="InterPro" id="IPR000524">
    <property type="entry name" value="Tscrpt_reg_HTH_GntR"/>
</dbReference>
<evidence type="ECO:0000256" key="3">
    <source>
        <dbReference type="ARBA" id="ARBA00023163"/>
    </source>
</evidence>
<feature type="domain" description="HTH gntR-type" evidence="4">
    <location>
        <begin position="26"/>
        <end position="93"/>
    </location>
</feature>
<dbReference type="InterPro" id="IPR008920">
    <property type="entry name" value="TF_FadR/GntR_C"/>
</dbReference>
<dbReference type="SUPFAM" id="SSF48008">
    <property type="entry name" value="GntR ligand-binding domain-like"/>
    <property type="match status" value="1"/>
</dbReference>
<dbReference type="Pfam" id="PF07729">
    <property type="entry name" value="FCD"/>
    <property type="match status" value="1"/>
</dbReference>
<dbReference type="Gene3D" id="1.10.10.10">
    <property type="entry name" value="Winged helix-like DNA-binding domain superfamily/Winged helix DNA-binding domain"/>
    <property type="match status" value="1"/>
</dbReference>
<dbReference type="InterPro" id="IPR036390">
    <property type="entry name" value="WH_DNA-bd_sf"/>
</dbReference>
<dbReference type="EMBL" id="JAQQCF010000012">
    <property type="protein sequence ID" value="MFM0638139.1"/>
    <property type="molecule type" value="Genomic_DNA"/>
</dbReference>
<evidence type="ECO:0000259" key="4">
    <source>
        <dbReference type="PROSITE" id="PS50949"/>
    </source>
</evidence>
<evidence type="ECO:0000313" key="6">
    <source>
        <dbReference type="Proteomes" id="UP001629432"/>
    </source>
</evidence>
<dbReference type="Gene3D" id="1.20.120.530">
    <property type="entry name" value="GntR ligand-binding domain-like"/>
    <property type="match status" value="1"/>
</dbReference>
<keyword evidence="1" id="KW-0805">Transcription regulation</keyword>
<evidence type="ECO:0000313" key="5">
    <source>
        <dbReference type="EMBL" id="MFM0638139.1"/>
    </source>
</evidence>
<reference evidence="5 6" key="1">
    <citation type="journal article" date="2024" name="Chem. Sci.">
        <title>Discovery of megapolipeptins by genome mining of a Burkholderiales bacteria collection.</title>
        <authorList>
            <person name="Paulo B.S."/>
            <person name="Recchia M.J.J."/>
            <person name="Lee S."/>
            <person name="Fergusson C.H."/>
            <person name="Romanowski S.B."/>
            <person name="Hernandez A."/>
            <person name="Krull N."/>
            <person name="Liu D.Y."/>
            <person name="Cavanagh H."/>
            <person name="Bos A."/>
            <person name="Gray C.A."/>
            <person name="Murphy B.T."/>
            <person name="Linington R.G."/>
            <person name="Eustaquio A.S."/>
        </authorList>
    </citation>
    <scope>NUCLEOTIDE SEQUENCE [LARGE SCALE GENOMIC DNA]</scope>
    <source>
        <strain evidence="5 6">RL17-338-BIC-A</strain>
    </source>
</reference>
<dbReference type="SMART" id="SM00345">
    <property type="entry name" value="HTH_GNTR"/>
    <property type="match status" value="1"/>
</dbReference>
<keyword evidence="2" id="KW-0238">DNA-binding</keyword>
<organism evidence="5 6">
    <name type="scientific">Paraburkholderia metrosideri</name>
    <dbReference type="NCBI Taxonomy" id="580937"/>
    <lineage>
        <taxon>Bacteria</taxon>
        <taxon>Pseudomonadati</taxon>
        <taxon>Pseudomonadota</taxon>
        <taxon>Betaproteobacteria</taxon>
        <taxon>Burkholderiales</taxon>
        <taxon>Burkholderiaceae</taxon>
        <taxon>Paraburkholderia</taxon>
    </lineage>
</organism>